<protein>
    <submittedName>
        <fullName evidence="2">Catalase family protein</fullName>
    </submittedName>
</protein>
<dbReference type="InterPro" id="IPR020835">
    <property type="entry name" value="Catalase_sf"/>
</dbReference>
<organism evidence="2 3">
    <name type="scientific">Streptomyces olivaceiscleroticus</name>
    <dbReference type="NCBI Taxonomy" id="68245"/>
    <lineage>
        <taxon>Bacteria</taxon>
        <taxon>Bacillati</taxon>
        <taxon>Actinomycetota</taxon>
        <taxon>Actinomycetes</taxon>
        <taxon>Kitasatosporales</taxon>
        <taxon>Streptomycetaceae</taxon>
        <taxon>Streptomyces</taxon>
    </lineage>
</organism>
<feature type="region of interest" description="Disordered" evidence="1">
    <location>
        <begin position="351"/>
        <end position="393"/>
    </location>
</feature>
<proteinExistence type="predicted"/>
<dbReference type="RefSeq" id="WP_346095291.1">
    <property type="nucleotide sequence ID" value="NZ_BAAABY010000023.1"/>
</dbReference>
<feature type="compositionally biased region" description="Low complexity" evidence="1">
    <location>
        <begin position="371"/>
        <end position="385"/>
    </location>
</feature>
<evidence type="ECO:0000256" key="1">
    <source>
        <dbReference type="SAM" id="MobiDB-lite"/>
    </source>
</evidence>
<dbReference type="SUPFAM" id="SSF56634">
    <property type="entry name" value="Heme-dependent catalase-like"/>
    <property type="match status" value="1"/>
</dbReference>
<feature type="compositionally biased region" description="Basic and acidic residues" evidence="1">
    <location>
        <begin position="358"/>
        <end position="369"/>
    </location>
</feature>
<accession>A0ABP3JS36</accession>
<dbReference type="EMBL" id="BAAABY010000023">
    <property type="protein sequence ID" value="GAA0462808.1"/>
    <property type="molecule type" value="Genomic_DNA"/>
</dbReference>
<dbReference type="Proteomes" id="UP001500909">
    <property type="component" value="Unassembled WGS sequence"/>
</dbReference>
<comment type="caution">
    <text evidence="2">The sequence shown here is derived from an EMBL/GenBank/DDBJ whole genome shotgun (WGS) entry which is preliminary data.</text>
</comment>
<dbReference type="PANTHER" id="PTHR36195:SF4">
    <property type="entry name" value="DOMAIN PROTEIN, PUTATIVE (AFU_ORTHOLOGUE AFUA_5G01990)-RELATED"/>
    <property type="match status" value="1"/>
</dbReference>
<sequence length="393" mass="43839">MSLHFIAYSPDVESIEPDFDENVRTVLAKLEQHITGSLTSDGAGRALREAHAKGYGLVRGEVEILDGLPKEYAQGIYAAPGRHDALVRFSNGSAHPGPDHRLGGAVGLALKMFDVDGPTLLEDEPDSRTFDYNAINAPVFFCSTARHYLFVQELFFRAGAYFTEGRHGRHRFYHDYVTGMGTLPPDEWAWDELLAFLALAQRPMVNVLLSTYTTMGAVRHGDHIAKVRLAPDPTCAAAVVERRMAPAATAEFFRPALVAELRERPYVFDIQVQLCTDPDHMPVEDLTVEWPEWRSPYVTVARLRFPAQDISGPDNLERMDALSFTPWRVPAAHRPLGSIMRARKEAYRRSSLLRHRLNHQERREPRTADEVLPLTAPGPTTTAPEVPGPATGP</sequence>
<reference evidence="3" key="1">
    <citation type="journal article" date="2019" name="Int. J. Syst. Evol. Microbiol.">
        <title>The Global Catalogue of Microorganisms (GCM) 10K type strain sequencing project: providing services to taxonomists for standard genome sequencing and annotation.</title>
        <authorList>
            <consortium name="The Broad Institute Genomics Platform"/>
            <consortium name="The Broad Institute Genome Sequencing Center for Infectious Disease"/>
            <person name="Wu L."/>
            <person name="Ma J."/>
        </authorList>
    </citation>
    <scope>NUCLEOTIDE SEQUENCE [LARGE SCALE GENOMIC DNA]</scope>
    <source>
        <strain evidence="3">JCM 4805</strain>
    </source>
</reference>
<name>A0ABP3JS36_9ACTN</name>
<gene>
    <name evidence="2" type="ORF">GCM10010361_28340</name>
</gene>
<dbReference type="CDD" id="cd08152">
    <property type="entry name" value="y4iL_like"/>
    <property type="match status" value="1"/>
</dbReference>
<dbReference type="Gene3D" id="2.40.180.10">
    <property type="entry name" value="Catalase core domain"/>
    <property type="match status" value="1"/>
</dbReference>
<dbReference type="PANTHER" id="PTHR36195">
    <property type="entry name" value="DOMAIN PROTEIN, PUTATIVE (AFU_ORTHOLOGUE AFUA_5G01990)-RELATED-RELATED"/>
    <property type="match status" value="1"/>
</dbReference>
<evidence type="ECO:0000313" key="2">
    <source>
        <dbReference type="EMBL" id="GAA0462808.1"/>
    </source>
</evidence>
<evidence type="ECO:0000313" key="3">
    <source>
        <dbReference type="Proteomes" id="UP001500909"/>
    </source>
</evidence>
<keyword evidence="3" id="KW-1185">Reference proteome</keyword>